<reference evidence="2 3" key="1">
    <citation type="journal article" date="2011" name="Cell">
        <title>Insight into structure and assembly of the nuclear pore complex by utilizing the genome of a eukaryotic thermophile.</title>
        <authorList>
            <person name="Amlacher S."/>
            <person name="Sarges P."/>
            <person name="Flemming D."/>
            <person name="van Noort V."/>
            <person name="Kunze R."/>
            <person name="Devos D.P."/>
            <person name="Arumugam M."/>
            <person name="Bork P."/>
            <person name="Hurt E."/>
        </authorList>
    </citation>
    <scope>NUCLEOTIDE SEQUENCE [LARGE SCALE GENOMIC DNA]</scope>
    <source>
        <strain evidence="3">DSM 1495 / CBS 144.50 / IMI 039719</strain>
    </source>
</reference>
<evidence type="ECO:0000313" key="2">
    <source>
        <dbReference type="EMBL" id="EGS22207.1"/>
    </source>
</evidence>
<dbReference type="GeneID" id="18255762"/>
<dbReference type="KEGG" id="cthr:CTHT_0017240"/>
<dbReference type="EMBL" id="GL988040">
    <property type="protein sequence ID" value="EGS22207.1"/>
    <property type="molecule type" value="Genomic_DNA"/>
</dbReference>
<dbReference type="HOGENOM" id="CLU_449762_0_0_1"/>
<gene>
    <name evidence="2" type="ORF">CTHT_0017240</name>
</gene>
<dbReference type="RefSeq" id="XP_006692226.1">
    <property type="nucleotide sequence ID" value="XM_006692163.1"/>
</dbReference>
<feature type="region of interest" description="Disordered" evidence="1">
    <location>
        <begin position="324"/>
        <end position="364"/>
    </location>
</feature>
<dbReference type="Proteomes" id="UP000008066">
    <property type="component" value="Unassembled WGS sequence"/>
</dbReference>
<feature type="compositionally biased region" description="Low complexity" evidence="1">
    <location>
        <begin position="209"/>
        <end position="278"/>
    </location>
</feature>
<protein>
    <submittedName>
        <fullName evidence="2">Uncharacterized protein</fullName>
    </submittedName>
</protein>
<feature type="compositionally biased region" description="Basic residues" evidence="1">
    <location>
        <begin position="52"/>
        <end position="67"/>
    </location>
</feature>
<sequence length="607" mass="62678">MDTDAKDPEQSPGRPVKKARHVPPTQRNLKNVERAFIAASRRTDRDPEARLHSARRASKIHKQRTGKSLKISRDIVMREEMYEEEDDDLPRSFRAAAALGLGLGIGSHFGVGELLSTSSAGAGGGTVAGMKYAGRASTGGIDLARIAHHAEIERRFAEQFPNLQLSSRRLPGQMLPQQSLGFHHHHRLHQAAAAAVMPQLSQQSTQGSTAATLPTAYPLAPTPQSRPVSPTARPSSRRASVNSNTVSGSASASSTSALTSSSATSQSSSKIADSSQGSTASAPRRWTVAGILSETNPATDLNPTLSASMVPGLELLPPTDPSLLVWDASAGGELPASGVPPAEPRSGEQNSQDQAPSSNNLPLSMNLSDSDVLASLVSAVLASPNLASLDTTVPATAYTFSPDPAGGPCMQSLQPSLISNTDSSSPQWWDDAAAAAMARELLQFGSGTGDLENSNNSNGQPPQQQREGSDAGSAGGADGKCHGAGACDFGGFLDAFSFDDAPGGSAGNGDGVDGLPKNLSSFHWENKEAGREKTPRSVVASPKGVGAGTATPSNDSWAALVDFDGIEGGGDVKGEGGSKEEDKRSEAISAAGRSEIVVATEVVTAQV</sequence>
<feature type="region of interest" description="Disordered" evidence="1">
    <location>
        <begin position="527"/>
        <end position="588"/>
    </location>
</feature>
<feature type="region of interest" description="Disordered" evidence="1">
    <location>
        <begin position="193"/>
        <end position="282"/>
    </location>
</feature>
<dbReference type="eggNOG" id="ENOG502S5P0">
    <property type="taxonomic scope" value="Eukaryota"/>
</dbReference>
<evidence type="ECO:0000256" key="1">
    <source>
        <dbReference type="SAM" id="MobiDB-lite"/>
    </source>
</evidence>
<feature type="compositionally biased region" description="Basic and acidic residues" evidence="1">
    <location>
        <begin position="41"/>
        <end position="51"/>
    </location>
</feature>
<feature type="compositionally biased region" description="Polar residues" evidence="1">
    <location>
        <begin position="199"/>
        <end position="208"/>
    </location>
</feature>
<feature type="compositionally biased region" description="Low complexity" evidence="1">
    <location>
        <begin position="453"/>
        <end position="465"/>
    </location>
</feature>
<keyword evidence="3" id="KW-1185">Reference proteome</keyword>
<organism evidence="3">
    <name type="scientific">Chaetomium thermophilum (strain DSM 1495 / CBS 144.50 / IMI 039719)</name>
    <name type="common">Thermochaetoides thermophila</name>
    <dbReference type="NCBI Taxonomy" id="759272"/>
    <lineage>
        <taxon>Eukaryota</taxon>
        <taxon>Fungi</taxon>
        <taxon>Dikarya</taxon>
        <taxon>Ascomycota</taxon>
        <taxon>Pezizomycotina</taxon>
        <taxon>Sordariomycetes</taxon>
        <taxon>Sordariomycetidae</taxon>
        <taxon>Sordariales</taxon>
        <taxon>Chaetomiaceae</taxon>
        <taxon>Thermochaetoides</taxon>
    </lineage>
</organism>
<dbReference type="STRING" id="759272.G0S2H4"/>
<dbReference type="AlphaFoldDB" id="G0S2H4"/>
<feature type="region of interest" description="Disordered" evidence="1">
    <location>
        <begin position="1"/>
        <end position="68"/>
    </location>
</feature>
<feature type="compositionally biased region" description="Basic and acidic residues" evidence="1">
    <location>
        <begin position="570"/>
        <end position="586"/>
    </location>
</feature>
<feature type="region of interest" description="Disordered" evidence="1">
    <location>
        <begin position="446"/>
        <end position="478"/>
    </location>
</feature>
<proteinExistence type="predicted"/>
<evidence type="ECO:0000313" key="3">
    <source>
        <dbReference type="Proteomes" id="UP000008066"/>
    </source>
</evidence>
<dbReference type="OrthoDB" id="5397087at2759"/>
<name>G0S2H4_CHATD</name>
<accession>G0S2H4</accession>